<evidence type="ECO:0000256" key="2">
    <source>
        <dbReference type="ARBA" id="ARBA00022824"/>
    </source>
</evidence>
<keyword evidence="3 7" id="KW-1133">Transmembrane helix</keyword>
<dbReference type="GO" id="GO:0070072">
    <property type="term" value="P:vacuolar proton-transporting V-type ATPase complex assembly"/>
    <property type="evidence" value="ECO:0007669"/>
    <property type="project" value="InterPro"/>
</dbReference>
<proteinExistence type="predicted"/>
<reference evidence="8 9" key="1">
    <citation type="journal article" date="2019" name="Sci. Rep.">
        <title>Nanopore sequencing improves the draft genome of the human pathogenic amoeba Naegleria fowleri.</title>
        <authorList>
            <person name="Liechti N."/>
            <person name="Schurch N."/>
            <person name="Bruggmann R."/>
            <person name="Wittwer M."/>
        </authorList>
    </citation>
    <scope>NUCLEOTIDE SEQUENCE [LARGE SCALE GENOMIC DNA]</scope>
    <source>
        <strain evidence="8 9">ATCC 30894</strain>
    </source>
</reference>
<evidence type="ECO:0000256" key="6">
    <source>
        <dbReference type="SAM" id="MobiDB-lite"/>
    </source>
</evidence>
<dbReference type="GeneID" id="68115360"/>
<keyword evidence="5" id="KW-0968">Cytoplasmic vesicle</keyword>
<evidence type="ECO:0000256" key="3">
    <source>
        <dbReference type="ARBA" id="ARBA00022989"/>
    </source>
</evidence>
<name>A0A6A5BHC8_NAEFO</name>
<evidence type="ECO:0000256" key="5">
    <source>
        <dbReference type="ARBA" id="ARBA00023329"/>
    </source>
</evidence>
<feature type="compositionally biased region" description="Polar residues" evidence="6">
    <location>
        <begin position="67"/>
        <end position="86"/>
    </location>
</feature>
<keyword evidence="9" id="KW-1185">Reference proteome</keyword>
<evidence type="ECO:0000313" key="9">
    <source>
        <dbReference type="Proteomes" id="UP000444721"/>
    </source>
</evidence>
<accession>A0A6A5BHC8</accession>
<dbReference type="PANTHER" id="PTHR31792">
    <property type="entry name" value="VACUOLAR ATPASE ASSEMBLY INTEGRAL MEMBRANE PROTEIN VMA21"/>
    <property type="match status" value="1"/>
</dbReference>
<keyword evidence="1 7" id="KW-0812">Transmembrane</keyword>
<evidence type="ECO:0000313" key="8">
    <source>
        <dbReference type="EMBL" id="KAF0973438.1"/>
    </source>
</evidence>
<keyword evidence="2" id="KW-0256">Endoplasmic reticulum</keyword>
<dbReference type="InterPro" id="IPR019013">
    <property type="entry name" value="Vma21"/>
</dbReference>
<feature type="compositionally biased region" description="Basic residues" evidence="6">
    <location>
        <begin position="56"/>
        <end position="66"/>
    </location>
</feature>
<keyword evidence="4 7" id="KW-0472">Membrane</keyword>
<feature type="compositionally biased region" description="Low complexity" evidence="6">
    <location>
        <begin position="87"/>
        <end position="98"/>
    </location>
</feature>
<protein>
    <submittedName>
        <fullName evidence="8">Uncharacterized protein</fullName>
    </submittedName>
</protein>
<feature type="region of interest" description="Disordered" evidence="6">
    <location>
        <begin position="1"/>
        <end position="102"/>
    </location>
</feature>
<organism evidence="8 9">
    <name type="scientific">Naegleria fowleri</name>
    <name type="common">Brain eating amoeba</name>
    <dbReference type="NCBI Taxonomy" id="5763"/>
    <lineage>
        <taxon>Eukaryota</taxon>
        <taxon>Discoba</taxon>
        <taxon>Heterolobosea</taxon>
        <taxon>Tetramitia</taxon>
        <taxon>Eutetramitia</taxon>
        <taxon>Vahlkampfiidae</taxon>
        <taxon>Naegleria</taxon>
    </lineage>
</organism>
<dbReference type="VEuPathDB" id="AmoebaDB:FDP41_008142"/>
<comment type="caution">
    <text evidence="8">The sequence shown here is derived from an EMBL/GenBank/DDBJ whole genome shotgun (WGS) entry which is preliminary data.</text>
</comment>
<dbReference type="GO" id="GO:0005789">
    <property type="term" value="C:endoplasmic reticulum membrane"/>
    <property type="evidence" value="ECO:0007669"/>
    <property type="project" value="TreeGrafter"/>
</dbReference>
<dbReference type="PANTHER" id="PTHR31792:SF3">
    <property type="entry name" value="VACUOLAR ATPASE ASSEMBLY INTEGRAL MEMBRANE PROTEIN VMA21"/>
    <property type="match status" value="1"/>
</dbReference>
<dbReference type="VEuPathDB" id="AmoebaDB:NF0003990"/>
<dbReference type="Proteomes" id="UP000444721">
    <property type="component" value="Unassembled WGS sequence"/>
</dbReference>
<feature type="transmembrane region" description="Helical" evidence="7">
    <location>
        <begin position="161"/>
        <end position="180"/>
    </location>
</feature>
<dbReference type="GO" id="GO:0031410">
    <property type="term" value="C:cytoplasmic vesicle"/>
    <property type="evidence" value="ECO:0007669"/>
    <property type="project" value="UniProtKB-KW"/>
</dbReference>
<gene>
    <name evidence="8" type="ORF">FDP41_008142</name>
</gene>
<feature type="compositionally biased region" description="Acidic residues" evidence="6">
    <location>
        <begin position="33"/>
        <end position="51"/>
    </location>
</feature>
<dbReference type="OrthoDB" id="10426622at2759"/>
<dbReference type="VEuPathDB" id="AmoebaDB:NfTy_091810"/>
<dbReference type="RefSeq" id="XP_044558151.1">
    <property type="nucleotide sequence ID" value="XM_044711964.1"/>
</dbReference>
<sequence>MISSSKPNNNSKPQKSISEMDDDELLKYGEQIELTEEDLKELGSDIEDDEELKPYIKIKREQKRMNHASTTLGENAQDTTTTQTHDNSGNRTTSSSNTEKVLPPNPSFIPTLFHPMNATTRNKFFLATIAMFTLPLIAFYYSYHYLLNGVIVEYSAHNRLIYGAAVAVVIVQIVIGVFMYSSLSEPEVETEEEKKRRENELKLVRNVLLSKGDLTEFSTKAILERMKKKKEAATAPQESSEKLKTE</sequence>
<evidence type="ECO:0000256" key="7">
    <source>
        <dbReference type="SAM" id="Phobius"/>
    </source>
</evidence>
<dbReference type="AlphaFoldDB" id="A0A6A5BHC8"/>
<feature type="transmembrane region" description="Helical" evidence="7">
    <location>
        <begin position="124"/>
        <end position="141"/>
    </location>
</feature>
<evidence type="ECO:0000256" key="1">
    <source>
        <dbReference type="ARBA" id="ARBA00022692"/>
    </source>
</evidence>
<evidence type="ECO:0000256" key="4">
    <source>
        <dbReference type="ARBA" id="ARBA00023136"/>
    </source>
</evidence>
<feature type="compositionally biased region" description="Low complexity" evidence="6">
    <location>
        <begin position="1"/>
        <end position="17"/>
    </location>
</feature>
<dbReference type="Pfam" id="PF09446">
    <property type="entry name" value="VMA21"/>
    <property type="match status" value="1"/>
</dbReference>
<dbReference type="EMBL" id="VFQX01000060">
    <property type="protein sequence ID" value="KAF0973438.1"/>
    <property type="molecule type" value="Genomic_DNA"/>
</dbReference>